<sequence>MDQLALTRAFTLLESGPVILLTTQDGEKSNIMTLTWSMVLDFPASFAISTGEWNYSYAALSKNRECTLAIPTVDLLDRVIGVGTCSGADTNKFEKFGFSKKPAKYIQAPLIKECVANIECKVVDMIERYHIIVLEGLAAYYDHSRLEQRTCHAVGDGTFIVDGERIDRREMMKSKLPDGL</sequence>
<accession>A0A1Z9YU22</accession>
<dbReference type="RefSeq" id="WP_087621742.1">
    <property type="nucleotide sequence ID" value="NZ_NEXX01000007.1"/>
</dbReference>
<dbReference type="SUPFAM" id="SSF50475">
    <property type="entry name" value="FMN-binding split barrel"/>
    <property type="match status" value="1"/>
</dbReference>
<dbReference type="GO" id="GO:0016646">
    <property type="term" value="F:oxidoreductase activity, acting on the CH-NH group of donors, NAD or NADP as acceptor"/>
    <property type="evidence" value="ECO:0007669"/>
    <property type="project" value="UniProtKB-ARBA"/>
</dbReference>
<evidence type="ECO:0000256" key="3">
    <source>
        <dbReference type="ARBA" id="ARBA00038054"/>
    </source>
</evidence>
<evidence type="ECO:0000259" key="4">
    <source>
        <dbReference type="SMART" id="SM00903"/>
    </source>
</evidence>
<dbReference type="PANTHER" id="PTHR43567:SF1">
    <property type="entry name" value="FLAVOREDOXIN"/>
    <property type="match status" value="1"/>
</dbReference>
<name>A0A1Z9YU22_9GAMM</name>
<dbReference type="PANTHER" id="PTHR43567">
    <property type="entry name" value="FLAVOREDOXIN-RELATED-RELATED"/>
    <property type="match status" value="1"/>
</dbReference>
<evidence type="ECO:0000313" key="6">
    <source>
        <dbReference type="Proteomes" id="UP000196536"/>
    </source>
</evidence>
<dbReference type="SMART" id="SM00903">
    <property type="entry name" value="Flavin_Reduct"/>
    <property type="match status" value="1"/>
</dbReference>
<proteinExistence type="inferred from homology"/>
<evidence type="ECO:0000256" key="2">
    <source>
        <dbReference type="ARBA" id="ARBA00022630"/>
    </source>
</evidence>
<comment type="cofactor">
    <cofactor evidence="1">
        <name>FMN</name>
        <dbReference type="ChEBI" id="CHEBI:58210"/>
    </cofactor>
</comment>
<protein>
    <submittedName>
        <fullName evidence="5">Flavin reductase</fullName>
    </submittedName>
</protein>
<reference evidence="5 6" key="1">
    <citation type="submission" date="2017-05" db="EMBL/GenBank/DDBJ databases">
        <title>Acinetobacter populi ANC 5415 (= PBJ7), whole genome shotgun sequencing project.</title>
        <authorList>
            <person name="Nemec A."/>
            <person name="Radolfova-Krizova L."/>
        </authorList>
    </citation>
    <scope>NUCLEOTIDE SEQUENCE [LARGE SCALE GENOMIC DNA]</scope>
    <source>
        <strain evidence="5 6">PBJ7</strain>
    </source>
</reference>
<dbReference type="OrthoDB" id="9792436at2"/>
<dbReference type="InterPro" id="IPR052174">
    <property type="entry name" value="Flavoredoxin"/>
</dbReference>
<evidence type="ECO:0000256" key="1">
    <source>
        <dbReference type="ARBA" id="ARBA00001917"/>
    </source>
</evidence>
<dbReference type="Pfam" id="PF01613">
    <property type="entry name" value="Flavin_Reduct"/>
    <property type="match status" value="1"/>
</dbReference>
<dbReference type="EMBL" id="NEXX01000007">
    <property type="protein sequence ID" value="OUY05708.1"/>
    <property type="molecule type" value="Genomic_DNA"/>
</dbReference>
<organism evidence="5 6">
    <name type="scientific">Acinetobacter populi</name>
    <dbReference type="NCBI Taxonomy" id="1582270"/>
    <lineage>
        <taxon>Bacteria</taxon>
        <taxon>Pseudomonadati</taxon>
        <taxon>Pseudomonadota</taxon>
        <taxon>Gammaproteobacteria</taxon>
        <taxon>Moraxellales</taxon>
        <taxon>Moraxellaceae</taxon>
        <taxon>Acinetobacter</taxon>
    </lineage>
</organism>
<dbReference type="Proteomes" id="UP000196536">
    <property type="component" value="Unassembled WGS sequence"/>
</dbReference>
<dbReference type="Gene3D" id="2.30.110.10">
    <property type="entry name" value="Electron Transport, Fmn-binding Protein, Chain A"/>
    <property type="match status" value="1"/>
</dbReference>
<gene>
    <name evidence="5" type="ORF">CAP51_15885</name>
</gene>
<comment type="similarity">
    <text evidence="3">Belongs to the flavoredoxin family.</text>
</comment>
<keyword evidence="6" id="KW-1185">Reference proteome</keyword>
<feature type="domain" description="Flavin reductase like" evidence="4">
    <location>
        <begin position="12"/>
        <end position="148"/>
    </location>
</feature>
<keyword evidence="2" id="KW-0285">Flavoprotein</keyword>
<dbReference type="GO" id="GO:0010181">
    <property type="term" value="F:FMN binding"/>
    <property type="evidence" value="ECO:0007669"/>
    <property type="project" value="InterPro"/>
</dbReference>
<dbReference type="AlphaFoldDB" id="A0A1Z9YU22"/>
<comment type="caution">
    <text evidence="5">The sequence shown here is derived from an EMBL/GenBank/DDBJ whole genome shotgun (WGS) entry which is preliminary data.</text>
</comment>
<dbReference type="InterPro" id="IPR012349">
    <property type="entry name" value="Split_barrel_FMN-bd"/>
</dbReference>
<evidence type="ECO:0000313" key="5">
    <source>
        <dbReference type="EMBL" id="OUY05708.1"/>
    </source>
</evidence>
<dbReference type="InterPro" id="IPR002563">
    <property type="entry name" value="Flavin_Rdtase-like_dom"/>
</dbReference>